<dbReference type="GO" id="GO:0004803">
    <property type="term" value="F:transposase activity"/>
    <property type="evidence" value="ECO:0007669"/>
    <property type="project" value="InterPro"/>
</dbReference>
<dbReference type="EMBL" id="FQZS01000004">
    <property type="protein sequence ID" value="SHI53260.1"/>
    <property type="molecule type" value="Genomic_DNA"/>
</dbReference>
<dbReference type="SUPFAM" id="SSF53098">
    <property type="entry name" value="Ribonuclease H-like"/>
    <property type="match status" value="1"/>
</dbReference>
<keyword evidence="1" id="KW-0472">Membrane</keyword>
<keyword evidence="4" id="KW-1185">Reference proteome</keyword>
<dbReference type="GO" id="GO:0003677">
    <property type="term" value="F:DNA binding"/>
    <property type="evidence" value="ECO:0007669"/>
    <property type="project" value="InterPro"/>
</dbReference>
<accession>A0A1M6BWX5</accession>
<dbReference type="InterPro" id="IPR002559">
    <property type="entry name" value="Transposase_11"/>
</dbReference>
<dbReference type="InterPro" id="IPR012337">
    <property type="entry name" value="RNaseH-like_sf"/>
</dbReference>
<evidence type="ECO:0000313" key="3">
    <source>
        <dbReference type="EMBL" id="SHI53260.1"/>
    </source>
</evidence>
<evidence type="ECO:0000259" key="2">
    <source>
        <dbReference type="Pfam" id="PF01609"/>
    </source>
</evidence>
<dbReference type="Pfam" id="PF01609">
    <property type="entry name" value="DDE_Tnp_1"/>
    <property type="match status" value="1"/>
</dbReference>
<feature type="domain" description="Transposase IS4-like" evidence="2">
    <location>
        <begin position="72"/>
        <end position="150"/>
    </location>
</feature>
<reference evidence="3 4" key="1">
    <citation type="submission" date="2016-11" db="EMBL/GenBank/DDBJ databases">
        <authorList>
            <person name="Jaros S."/>
            <person name="Januszkiewicz K."/>
            <person name="Wedrychowicz H."/>
        </authorList>
    </citation>
    <scope>NUCLEOTIDE SEQUENCE [LARGE SCALE GENOMIC DNA]</scope>
    <source>
        <strain evidence="3 4">DSM 19022</strain>
    </source>
</reference>
<evidence type="ECO:0000313" key="4">
    <source>
        <dbReference type="Proteomes" id="UP000184442"/>
    </source>
</evidence>
<dbReference type="GO" id="GO:0006313">
    <property type="term" value="P:DNA transposition"/>
    <property type="evidence" value="ECO:0007669"/>
    <property type="project" value="InterPro"/>
</dbReference>
<organism evidence="3 4">
    <name type="scientific">Lutispora thermophila DSM 19022</name>
    <dbReference type="NCBI Taxonomy" id="1122184"/>
    <lineage>
        <taxon>Bacteria</taxon>
        <taxon>Bacillati</taxon>
        <taxon>Bacillota</taxon>
        <taxon>Clostridia</taxon>
        <taxon>Lutisporales</taxon>
        <taxon>Lutisporaceae</taxon>
        <taxon>Lutispora</taxon>
    </lineage>
</organism>
<proteinExistence type="predicted"/>
<feature type="transmembrane region" description="Helical" evidence="1">
    <location>
        <begin position="135"/>
        <end position="154"/>
    </location>
</feature>
<protein>
    <submittedName>
        <fullName evidence="3">Transposase DDE domain-containing protein</fullName>
    </submittedName>
</protein>
<evidence type="ECO:0000256" key="1">
    <source>
        <dbReference type="SAM" id="Phobius"/>
    </source>
</evidence>
<keyword evidence="1" id="KW-1133">Transmembrane helix</keyword>
<dbReference type="AlphaFoldDB" id="A0A1M6BWX5"/>
<name>A0A1M6BWX5_9FIRM</name>
<dbReference type="RefSeq" id="WP_139249892.1">
    <property type="nucleotide sequence ID" value="NZ_FQZS01000004.1"/>
</dbReference>
<dbReference type="Proteomes" id="UP000184442">
    <property type="component" value="Unassembled WGS sequence"/>
</dbReference>
<keyword evidence="1" id="KW-0812">Transmembrane</keyword>
<dbReference type="STRING" id="1122184.SAMN02745176_00579"/>
<dbReference type="OrthoDB" id="1878374at2"/>
<gene>
    <name evidence="3" type="ORF">SAMN02745176_00579</name>
</gene>
<sequence length="220" mass="25158">MKQFGLNYLGKSSNKYMENIEKLMFIKGLKFIIKGYSLKKAANITKVVFFDLYEKADDGVYELSKLDSDLRTILVQILGTRSELSYTSLHTNIEESELSAVEAFHFYNGHQTIEAFFKIAKNTYGIKNLRTGSYYGIYSFIWLLYMAHNLISWFKVNKLKRSELYNVGIKNLVEKCSKIKGLVKKTSDGISVIIDPLSKLAKLLLEALSETNNAQLSFLN</sequence>